<protein>
    <submittedName>
        <fullName evidence="1">Uncharacterized protein</fullName>
    </submittedName>
</protein>
<name>A0AAE4BPJ7_9BACT</name>
<reference evidence="1" key="1">
    <citation type="submission" date="2023-07" db="EMBL/GenBank/DDBJ databases">
        <title>Genomic Encyclopedia of Type Strains, Phase IV (KMG-IV): sequencing the most valuable type-strain genomes for metagenomic binning, comparative biology and taxonomic classification.</title>
        <authorList>
            <person name="Goeker M."/>
        </authorList>
    </citation>
    <scope>NUCLEOTIDE SEQUENCE</scope>
    <source>
        <strain evidence="1">DSM 26174</strain>
    </source>
</reference>
<gene>
    <name evidence="1" type="ORF">HNQ88_001035</name>
</gene>
<dbReference type="RefSeq" id="WP_309937529.1">
    <property type="nucleotide sequence ID" value="NZ_AP025305.1"/>
</dbReference>
<organism evidence="1 2">
    <name type="scientific">Aureibacter tunicatorum</name>
    <dbReference type="NCBI Taxonomy" id="866807"/>
    <lineage>
        <taxon>Bacteria</taxon>
        <taxon>Pseudomonadati</taxon>
        <taxon>Bacteroidota</taxon>
        <taxon>Cytophagia</taxon>
        <taxon>Cytophagales</taxon>
        <taxon>Persicobacteraceae</taxon>
        <taxon>Aureibacter</taxon>
    </lineage>
</organism>
<proteinExistence type="predicted"/>
<sequence>MTFIIAFVFSMAGNGENNAKDEGLRLPLDAQGESLSFTFRAASVNCKLKAAAVHSNDSVAIFSDNQALYDKMILASSLEAEKKVHNVDLDLNNHHEHSITKTITRKLFSFDSEVERDEVEVSLPRNVPLDLKVEYAIGDATFDLSHLDVQNFYVRSGGADLFISYEDSIANTFPMDTFMVNVDMGAVYIDKLSYTKAKNIITKVSFGSLFLDFSHDNWNEGGTAVSASVGAGKMIVKLPSEDIPILVKYSTSPLCRVVNNAKEVNMESVGTKSYANAAYMEDPSNAIIFDVKLAMGSLMFVGPEGEIVNDEFEKLR</sequence>
<dbReference type="EMBL" id="JAVDQD010000001">
    <property type="protein sequence ID" value="MDR6238059.1"/>
    <property type="molecule type" value="Genomic_DNA"/>
</dbReference>
<accession>A0AAE4BPJ7</accession>
<comment type="caution">
    <text evidence="1">The sequence shown here is derived from an EMBL/GenBank/DDBJ whole genome shotgun (WGS) entry which is preliminary data.</text>
</comment>
<keyword evidence="2" id="KW-1185">Reference proteome</keyword>
<dbReference type="AlphaFoldDB" id="A0AAE4BPJ7"/>
<dbReference type="Proteomes" id="UP001185092">
    <property type="component" value="Unassembled WGS sequence"/>
</dbReference>
<evidence type="ECO:0000313" key="1">
    <source>
        <dbReference type="EMBL" id="MDR6238059.1"/>
    </source>
</evidence>
<evidence type="ECO:0000313" key="2">
    <source>
        <dbReference type="Proteomes" id="UP001185092"/>
    </source>
</evidence>